<gene>
    <name evidence="2" type="ORF">TWF481_010222</name>
</gene>
<dbReference type="AlphaFoldDB" id="A0AAV9W1H4"/>
<evidence type="ECO:0000313" key="2">
    <source>
        <dbReference type="EMBL" id="KAK6499865.1"/>
    </source>
</evidence>
<feature type="compositionally biased region" description="Basic and acidic residues" evidence="1">
    <location>
        <begin position="142"/>
        <end position="152"/>
    </location>
</feature>
<reference evidence="2 3" key="1">
    <citation type="submission" date="2023-08" db="EMBL/GenBank/DDBJ databases">
        <authorList>
            <person name="Palmer J.M."/>
        </authorList>
    </citation>
    <scope>NUCLEOTIDE SEQUENCE [LARGE SCALE GENOMIC DNA]</scope>
    <source>
        <strain evidence="2 3">TWF481</strain>
    </source>
</reference>
<feature type="compositionally biased region" description="Polar residues" evidence="1">
    <location>
        <begin position="1"/>
        <end position="33"/>
    </location>
</feature>
<proteinExistence type="predicted"/>
<dbReference type="EMBL" id="JAVHJL010000007">
    <property type="protein sequence ID" value="KAK6499865.1"/>
    <property type="molecule type" value="Genomic_DNA"/>
</dbReference>
<organism evidence="2 3">
    <name type="scientific">Arthrobotrys musiformis</name>
    <dbReference type="NCBI Taxonomy" id="47236"/>
    <lineage>
        <taxon>Eukaryota</taxon>
        <taxon>Fungi</taxon>
        <taxon>Dikarya</taxon>
        <taxon>Ascomycota</taxon>
        <taxon>Pezizomycotina</taxon>
        <taxon>Orbiliomycetes</taxon>
        <taxon>Orbiliales</taxon>
        <taxon>Orbiliaceae</taxon>
        <taxon>Arthrobotrys</taxon>
    </lineage>
</organism>
<protein>
    <submittedName>
        <fullName evidence="2">Uncharacterized protein</fullName>
    </submittedName>
</protein>
<sequence>MNNSNPQMHTQPEDWTSDPWSPSNRSFSYSTHTYYEEPPETQNDTMWMQRRANTCVEKSTGERVLDNSLKAVNWVVWGDVGGEAERKRKKREKKEERRRKKENKKNGKKEEDEEGEEEEVEEGEKDKEQRKNEEKKKKKAKKSDENKRKERDDDAVEDDWIMEILQALA</sequence>
<name>A0AAV9W1H4_9PEZI</name>
<feature type="region of interest" description="Disordered" evidence="1">
    <location>
        <begin position="1"/>
        <end position="159"/>
    </location>
</feature>
<dbReference type="Proteomes" id="UP001370758">
    <property type="component" value="Unassembled WGS sequence"/>
</dbReference>
<feature type="compositionally biased region" description="Basic residues" evidence="1">
    <location>
        <begin position="87"/>
        <end position="103"/>
    </location>
</feature>
<comment type="caution">
    <text evidence="2">The sequence shown here is derived from an EMBL/GenBank/DDBJ whole genome shotgun (WGS) entry which is preliminary data.</text>
</comment>
<feature type="compositionally biased region" description="Acidic residues" evidence="1">
    <location>
        <begin position="111"/>
        <end position="123"/>
    </location>
</feature>
<accession>A0AAV9W1H4</accession>
<evidence type="ECO:0000256" key="1">
    <source>
        <dbReference type="SAM" id="MobiDB-lite"/>
    </source>
</evidence>
<evidence type="ECO:0000313" key="3">
    <source>
        <dbReference type="Proteomes" id="UP001370758"/>
    </source>
</evidence>
<feature type="compositionally biased region" description="Basic and acidic residues" evidence="1">
    <location>
        <begin position="124"/>
        <end position="135"/>
    </location>
</feature>
<keyword evidence="3" id="KW-1185">Reference proteome</keyword>